<evidence type="ECO:0000256" key="7">
    <source>
        <dbReference type="SAM" id="Phobius"/>
    </source>
</evidence>
<dbReference type="InterPro" id="IPR002809">
    <property type="entry name" value="EMC3/TMCO1"/>
</dbReference>
<dbReference type="Gene3D" id="2.120.10.80">
    <property type="entry name" value="Kelch-type beta propeller"/>
    <property type="match status" value="1"/>
</dbReference>
<evidence type="ECO:0000313" key="10">
    <source>
        <dbReference type="EMBL" id="KAK2992251.1"/>
    </source>
</evidence>
<keyword evidence="4 7" id="KW-0812">Transmembrane</keyword>
<dbReference type="InterPro" id="IPR012340">
    <property type="entry name" value="NA-bd_OB-fold"/>
</dbReference>
<dbReference type="SMART" id="SM01415">
    <property type="entry name" value="DUF106"/>
    <property type="match status" value="1"/>
</dbReference>
<comment type="caution">
    <text evidence="10">The sequence shown here is derived from an EMBL/GenBank/DDBJ whole genome shotgun (WGS) entry which is preliminary data.</text>
</comment>
<feature type="transmembrane region" description="Helical" evidence="7">
    <location>
        <begin position="675"/>
        <end position="699"/>
    </location>
</feature>
<dbReference type="EMBL" id="JAVXUO010000425">
    <property type="protein sequence ID" value="KAK2992251.1"/>
    <property type="molecule type" value="Genomic_DNA"/>
</dbReference>
<accession>A0AA88US28</accession>
<comment type="similarity">
    <text evidence="2">Belongs to the EMC3 family.</text>
</comment>
<evidence type="ECO:0000256" key="2">
    <source>
        <dbReference type="ARBA" id="ARBA00005376"/>
    </source>
</evidence>
<keyword evidence="5 7" id="KW-1133">Transmembrane helix</keyword>
<dbReference type="GO" id="GO:0072546">
    <property type="term" value="C:EMC complex"/>
    <property type="evidence" value="ECO:0007669"/>
    <property type="project" value="TreeGrafter"/>
</dbReference>
<dbReference type="InterPro" id="IPR015915">
    <property type="entry name" value="Kelch-typ_b-propeller"/>
</dbReference>
<keyword evidence="11" id="KW-1185">Reference proteome</keyword>
<keyword evidence="6 7" id="KW-0472">Membrane</keyword>
<proteinExistence type="inferred from homology"/>
<feature type="domain" description="Single-stranded DNA binding protein Ssb-like OB fold" evidence="8">
    <location>
        <begin position="466"/>
        <end position="496"/>
    </location>
</feature>
<evidence type="ECO:0000256" key="4">
    <source>
        <dbReference type="ARBA" id="ARBA00022692"/>
    </source>
</evidence>
<feature type="transmembrane region" description="Helical" evidence="7">
    <location>
        <begin position="570"/>
        <end position="589"/>
    </location>
</feature>
<dbReference type="Pfam" id="PF21473">
    <property type="entry name" value="OB_Ssb-like"/>
    <property type="match status" value="1"/>
</dbReference>
<feature type="domain" description="FKB95-like N-terminal Kelch" evidence="9">
    <location>
        <begin position="130"/>
        <end position="367"/>
    </location>
</feature>
<name>A0AA88US28_9ASTE</name>
<dbReference type="InterPro" id="IPR048970">
    <property type="entry name" value="OB_Ssb-like"/>
</dbReference>
<sequence length="802" mass="89915">MLGIIRSSKGSGQQTHLSAPQLKCRYTKGIKASVLVIDKCLPAKAISRPQGDSPGSSFDIISSSSSTSEEKFICLWGSWQSLDDRKFKWYALPLDDDLGNRNSNFGFGGAREVELPDGKVANKLEPFSEARLPDCAATVAIGSTIYHLGGLDYETGCDAPDLKFFDTNHPEHGWMVGPPMASARVEPWAAVLHGKIYVLDGLDSNEQLDRQPWMEVFDPRTMEWTTLKPPPEFPPYEFSFHAFGSDKIFVDPKKDFESGSGLYLCFDVEEHKWKAFNDETLESGPPGHPDLSLRKYCPEPVVHERTLYWYLGTELFAYDLEAKKWFFSGSIEGLEVVGVPQLWRAKLDPRLFHLDGDLFCLLWQDKKRVHDNESDESLLPLHCTKVRVSKTGSNFTGGCGFLSAYVVSSRSFLVECGIPMGGAVLVDRKLDEEQKLADTLELDSKNSSRGLHDGVLGTIPGGALAAVDLMKPDCSVIIRNAKIDMFQGSTRLEVEKSLDLERLPSKMSLKVLVHKNAETIIRRQRLIFPRYSPTPIKSNNLCARRKEGNSKLGNPPMAEDLVLDTAIRDWVLIPLSVVMVLIGVLRYFVSKMMRSSQTPDAKIIKEGQVIIRARNLRAAANFIPLKSFRARRVYFSNEENGLLHVPKGQAPNPQAQMFSDPNMAMDMMKKNLSMIIPQTLTFAWVNFFFSGFVAAKIPFPLTQRFRSMLQNGIDLSTVDVSYVSSRSWYFLNLFGLRGLFSLILGEENATDDTQRMMQMSGFGFDPSKSLGAEKDGLDIVQHEWALPKFEQRAEAVLRKLVS</sequence>
<evidence type="ECO:0000256" key="3">
    <source>
        <dbReference type="ARBA" id="ARBA00020822"/>
    </source>
</evidence>
<dbReference type="Proteomes" id="UP001187471">
    <property type="component" value="Unassembled WGS sequence"/>
</dbReference>
<evidence type="ECO:0000256" key="6">
    <source>
        <dbReference type="ARBA" id="ARBA00023136"/>
    </source>
</evidence>
<dbReference type="InterPro" id="IPR057499">
    <property type="entry name" value="Kelch_FKB95"/>
</dbReference>
<reference evidence="10" key="1">
    <citation type="submission" date="2022-12" db="EMBL/GenBank/DDBJ databases">
        <title>Draft genome assemblies for two species of Escallonia (Escalloniales).</title>
        <authorList>
            <person name="Chanderbali A."/>
            <person name="Dervinis C."/>
            <person name="Anghel I."/>
            <person name="Soltis D."/>
            <person name="Soltis P."/>
            <person name="Zapata F."/>
        </authorList>
    </citation>
    <scope>NUCLEOTIDE SEQUENCE</scope>
    <source>
        <strain evidence="10">UCBG92.1500</strain>
        <tissue evidence="10">Leaf</tissue>
    </source>
</reference>
<dbReference type="Pfam" id="PF01956">
    <property type="entry name" value="EMC3_TMCO1"/>
    <property type="match status" value="1"/>
</dbReference>
<dbReference type="InterPro" id="IPR008568">
    <property type="entry name" value="EMC3"/>
</dbReference>
<evidence type="ECO:0000259" key="9">
    <source>
        <dbReference type="Pfam" id="PF25210"/>
    </source>
</evidence>
<evidence type="ECO:0000256" key="1">
    <source>
        <dbReference type="ARBA" id="ARBA00004141"/>
    </source>
</evidence>
<dbReference type="PANTHER" id="PTHR13116">
    <property type="entry name" value="ER MEMBRANE PROTEIN COMPLEX SUBUNIT 3"/>
    <property type="match status" value="1"/>
</dbReference>
<dbReference type="SUPFAM" id="SSF117281">
    <property type="entry name" value="Kelch motif"/>
    <property type="match status" value="1"/>
</dbReference>
<evidence type="ECO:0000313" key="11">
    <source>
        <dbReference type="Proteomes" id="UP001187471"/>
    </source>
</evidence>
<dbReference type="AlphaFoldDB" id="A0AA88US28"/>
<dbReference type="Pfam" id="PF25210">
    <property type="entry name" value="Kelch_FKB95"/>
    <property type="match status" value="1"/>
</dbReference>
<comment type="subcellular location">
    <subcellularLocation>
        <location evidence="1">Membrane</location>
        <topology evidence="1">Multi-pass membrane protein</topology>
    </subcellularLocation>
</comment>
<dbReference type="PANTHER" id="PTHR13116:SF5">
    <property type="entry name" value="ER MEMBRANE PROTEIN COMPLEX SUBUNIT 3"/>
    <property type="match status" value="1"/>
</dbReference>
<gene>
    <name evidence="10" type="ORF">RJ640_005738</name>
</gene>
<evidence type="ECO:0000256" key="5">
    <source>
        <dbReference type="ARBA" id="ARBA00022989"/>
    </source>
</evidence>
<organism evidence="10 11">
    <name type="scientific">Escallonia rubra</name>
    <dbReference type="NCBI Taxonomy" id="112253"/>
    <lineage>
        <taxon>Eukaryota</taxon>
        <taxon>Viridiplantae</taxon>
        <taxon>Streptophyta</taxon>
        <taxon>Embryophyta</taxon>
        <taxon>Tracheophyta</taxon>
        <taxon>Spermatophyta</taxon>
        <taxon>Magnoliopsida</taxon>
        <taxon>eudicotyledons</taxon>
        <taxon>Gunneridae</taxon>
        <taxon>Pentapetalae</taxon>
        <taxon>asterids</taxon>
        <taxon>campanulids</taxon>
        <taxon>Escalloniales</taxon>
        <taxon>Escalloniaceae</taxon>
        <taxon>Escallonia</taxon>
    </lineage>
</organism>
<protein>
    <recommendedName>
        <fullName evidence="3">ER membrane protein complex subunit 3</fullName>
    </recommendedName>
</protein>
<evidence type="ECO:0000259" key="8">
    <source>
        <dbReference type="Pfam" id="PF21473"/>
    </source>
</evidence>
<dbReference type="Gene3D" id="2.40.50.140">
    <property type="entry name" value="Nucleic acid-binding proteins"/>
    <property type="match status" value="1"/>
</dbReference>
<dbReference type="GO" id="GO:0034975">
    <property type="term" value="P:protein folding in endoplasmic reticulum"/>
    <property type="evidence" value="ECO:0007669"/>
    <property type="project" value="TreeGrafter"/>
</dbReference>